<dbReference type="InterPro" id="IPR004469">
    <property type="entry name" value="PSP"/>
</dbReference>
<evidence type="ECO:0000313" key="16">
    <source>
        <dbReference type="Proteomes" id="UP000193391"/>
    </source>
</evidence>
<evidence type="ECO:0000313" key="15">
    <source>
        <dbReference type="EMBL" id="OSQ38344.1"/>
    </source>
</evidence>
<comment type="pathway">
    <text evidence="2">Amino-acid biosynthesis; L-serine biosynthesis; L-serine from 3-phospho-D-glycerate: step 3/3.</text>
</comment>
<keyword evidence="8" id="KW-0378">Hydrolase</keyword>
<dbReference type="InterPro" id="IPR023214">
    <property type="entry name" value="HAD_sf"/>
</dbReference>
<dbReference type="RefSeq" id="WP_085582353.1">
    <property type="nucleotide sequence ID" value="NZ_JFKA01000004.1"/>
</dbReference>
<gene>
    <name evidence="15" type="ORF">TMES_10755</name>
</gene>
<evidence type="ECO:0000256" key="2">
    <source>
        <dbReference type="ARBA" id="ARBA00005135"/>
    </source>
</evidence>
<evidence type="ECO:0000256" key="8">
    <source>
        <dbReference type="ARBA" id="ARBA00022801"/>
    </source>
</evidence>
<comment type="catalytic activity">
    <reaction evidence="12">
        <text>O-phospho-L-serine + H2O = L-serine + phosphate</text>
        <dbReference type="Rhea" id="RHEA:21208"/>
        <dbReference type="ChEBI" id="CHEBI:15377"/>
        <dbReference type="ChEBI" id="CHEBI:33384"/>
        <dbReference type="ChEBI" id="CHEBI:43474"/>
        <dbReference type="ChEBI" id="CHEBI:57524"/>
        <dbReference type="EC" id="3.1.3.3"/>
    </reaction>
</comment>
<dbReference type="AlphaFoldDB" id="A0A1Y2L0J7"/>
<evidence type="ECO:0000256" key="14">
    <source>
        <dbReference type="PIRSR" id="PIRSR604469-1"/>
    </source>
</evidence>
<accession>A0A1Y2L0J7</accession>
<dbReference type="STRING" id="1293891.TMES_10755"/>
<evidence type="ECO:0000256" key="1">
    <source>
        <dbReference type="ARBA" id="ARBA00001946"/>
    </source>
</evidence>
<dbReference type="PANTHER" id="PTHR43344:SF2">
    <property type="entry name" value="PHOSPHOSERINE PHOSPHATASE"/>
    <property type="match status" value="1"/>
</dbReference>
<keyword evidence="7" id="KW-0479">Metal-binding</keyword>
<evidence type="ECO:0000256" key="4">
    <source>
        <dbReference type="ARBA" id="ARBA00012640"/>
    </source>
</evidence>
<evidence type="ECO:0000256" key="3">
    <source>
        <dbReference type="ARBA" id="ARBA00009184"/>
    </source>
</evidence>
<feature type="active site" description="Proton donor" evidence="14">
    <location>
        <position position="90"/>
    </location>
</feature>
<dbReference type="SUPFAM" id="SSF56784">
    <property type="entry name" value="HAD-like"/>
    <property type="match status" value="1"/>
</dbReference>
<evidence type="ECO:0000256" key="7">
    <source>
        <dbReference type="ARBA" id="ARBA00022723"/>
    </source>
</evidence>
<evidence type="ECO:0000256" key="9">
    <source>
        <dbReference type="ARBA" id="ARBA00022842"/>
    </source>
</evidence>
<dbReference type="SFLD" id="SFLDG01137">
    <property type="entry name" value="C1.6.1:_Phosphoserine_Phosphat"/>
    <property type="match status" value="1"/>
</dbReference>
<evidence type="ECO:0000256" key="13">
    <source>
        <dbReference type="ARBA" id="ARBA00048523"/>
    </source>
</evidence>
<sequence>MDLVLTLITAPNSGALTPDMIDKATTTLKAAGAHLGDVVWLAQDEACDIAFKGITLGQADQALEKCNIDADKVVQAATGRAKKLLIADMDSTIVTGETLDELADFAGVKDRVAAITARAMNGELDFEAAIDERVGLLAGMASAMLNEAWKRVEYTSGARELVATMRANGAFAALVSGGFDFFTSAVRRELGFDFDQANVLLTHADNTLTGKVQKPVLDRQAKVDALEMLAAQNGITAQDAIAVGDGANDLQMISIAGTGVAFHAKPSVQKQARIRINHGDLTALLYLQGYGRDQFVGG</sequence>
<reference evidence="15 16" key="1">
    <citation type="submission" date="2014-03" db="EMBL/GenBank/DDBJ databases">
        <title>The draft genome sequence of Thalassospira mesophila JCM 18969.</title>
        <authorList>
            <person name="Lai Q."/>
            <person name="Shao Z."/>
        </authorList>
    </citation>
    <scope>NUCLEOTIDE SEQUENCE [LARGE SCALE GENOMIC DNA]</scope>
    <source>
        <strain evidence="15 16">JCM 18969</strain>
    </source>
</reference>
<evidence type="ECO:0000256" key="12">
    <source>
        <dbReference type="ARBA" id="ARBA00048138"/>
    </source>
</evidence>
<keyword evidence="10" id="KW-0718">Serine biosynthesis</keyword>
<dbReference type="GO" id="GO:0005737">
    <property type="term" value="C:cytoplasm"/>
    <property type="evidence" value="ECO:0007669"/>
    <property type="project" value="TreeGrafter"/>
</dbReference>
<dbReference type="EMBL" id="JFKA01000004">
    <property type="protein sequence ID" value="OSQ38344.1"/>
    <property type="molecule type" value="Genomic_DNA"/>
</dbReference>
<keyword evidence="9" id="KW-0460">Magnesium</keyword>
<name>A0A1Y2L0J7_9PROT</name>
<dbReference type="Proteomes" id="UP000193391">
    <property type="component" value="Unassembled WGS sequence"/>
</dbReference>
<organism evidence="15 16">
    <name type="scientific">Thalassospira mesophila</name>
    <dbReference type="NCBI Taxonomy" id="1293891"/>
    <lineage>
        <taxon>Bacteria</taxon>
        <taxon>Pseudomonadati</taxon>
        <taxon>Pseudomonadota</taxon>
        <taxon>Alphaproteobacteria</taxon>
        <taxon>Rhodospirillales</taxon>
        <taxon>Thalassospiraceae</taxon>
        <taxon>Thalassospira</taxon>
    </lineage>
</organism>
<dbReference type="OrthoDB" id="9792539at2"/>
<dbReference type="GO" id="GO:0036424">
    <property type="term" value="F:L-phosphoserine phosphatase activity"/>
    <property type="evidence" value="ECO:0007669"/>
    <property type="project" value="InterPro"/>
</dbReference>
<comment type="cofactor">
    <cofactor evidence="1">
        <name>Mg(2+)</name>
        <dbReference type="ChEBI" id="CHEBI:18420"/>
    </cofactor>
</comment>
<dbReference type="Gene3D" id="3.40.50.1000">
    <property type="entry name" value="HAD superfamily/HAD-like"/>
    <property type="match status" value="1"/>
</dbReference>
<protein>
    <recommendedName>
        <fullName evidence="5">Phosphoserine phosphatase</fullName>
        <ecNumber evidence="4">3.1.3.3</ecNumber>
    </recommendedName>
    <alternativeName>
        <fullName evidence="11">O-phosphoserine phosphohydrolase</fullName>
    </alternativeName>
</protein>
<dbReference type="NCBIfam" id="TIGR01488">
    <property type="entry name" value="HAD-SF-IB"/>
    <property type="match status" value="1"/>
</dbReference>
<dbReference type="NCBIfam" id="TIGR00338">
    <property type="entry name" value="serB"/>
    <property type="match status" value="1"/>
</dbReference>
<dbReference type="InterPro" id="IPR050582">
    <property type="entry name" value="HAD-like_SerB"/>
</dbReference>
<dbReference type="PANTHER" id="PTHR43344">
    <property type="entry name" value="PHOSPHOSERINE PHOSPHATASE"/>
    <property type="match status" value="1"/>
</dbReference>
<dbReference type="UniPathway" id="UPA00135">
    <property type="reaction ID" value="UER00198"/>
</dbReference>
<dbReference type="EC" id="3.1.3.3" evidence="4"/>
<feature type="active site" description="Nucleophile" evidence="14">
    <location>
        <position position="88"/>
    </location>
</feature>
<evidence type="ECO:0000256" key="6">
    <source>
        <dbReference type="ARBA" id="ARBA00022605"/>
    </source>
</evidence>
<comment type="similarity">
    <text evidence="3">Belongs to the HAD-like hydrolase superfamily. SerB family.</text>
</comment>
<evidence type="ECO:0000256" key="11">
    <source>
        <dbReference type="ARBA" id="ARBA00031693"/>
    </source>
</evidence>
<dbReference type="InterPro" id="IPR036412">
    <property type="entry name" value="HAD-like_sf"/>
</dbReference>
<dbReference type="SFLD" id="SFLDG01136">
    <property type="entry name" value="C1.6:_Phosphoserine_Phosphatas"/>
    <property type="match status" value="1"/>
</dbReference>
<dbReference type="Pfam" id="PF12710">
    <property type="entry name" value="HAD"/>
    <property type="match status" value="1"/>
</dbReference>
<keyword evidence="6" id="KW-0028">Amino-acid biosynthesis</keyword>
<keyword evidence="16" id="KW-1185">Reference proteome</keyword>
<comment type="catalytic activity">
    <reaction evidence="13">
        <text>O-phospho-D-serine + H2O = D-serine + phosphate</text>
        <dbReference type="Rhea" id="RHEA:24873"/>
        <dbReference type="ChEBI" id="CHEBI:15377"/>
        <dbReference type="ChEBI" id="CHEBI:35247"/>
        <dbReference type="ChEBI" id="CHEBI:43474"/>
        <dbReference type="ChEBI" id="CHEBI:58680"/>
        <dbReference type="EC" id="3.1.3.3"/>
    </reaction>
</comment>
<dbReference type="SFLD" id="SFLDS00003">
    <property type="entry name" value="Haloacid_Dehalogenase"/>
    <property type="match status" value="1"/>
</dbReference>
<evidence type="ECO:0000256" key="10">
    <source>
        <dbReference type="ARBA" id="ARBA00023299"/>
    </source>
</evidence>
<proteinExistence type="inferred from homology"/>
<dbReference type="GO" id="GO:0006564">
    <property type="term" value="P:L-serine biosynthetic process"/>
    <property type="evidence" value="ECO:0007669"/>
    <property type="project" value="UniProtKB-KW"/>
</dbReference>
<evidence type="ECO:0000256" key="5">
    <source>
        <dbReference type="ARBA" id="ARBA00015196"/>
    </source>
</evidence>
<dbReference type="GO" id="GO:0000287">
    <property type="term" value="F:magnesium ion binding"/>
    <property type="evidence" value="ECO:0007669"/>
    <property type="project" value="TreeGrafter"/>
</dbReference>
<comment type="caution">
    <text evidence="15">The sequence shown here is derived from an EMBL/GenBank/DDBJ whole genome shotgun (WGS) entry which is preliminary data.</text>
</comment>
<dbReference type="SFLD" id="SFLDF00029">
    <property type="entry name" value="phosphoserine_phosphatase"/>
    <property type="match status" value="1"/>
</dbReference>